<dbReference type="PANTHER" id="PTHR10551">
    <property type="entry name" value="FASCIN"/>
    <property type="match status" value="1"/>
</dbReference>
<dbReference type="SUPFAM" id="SSF50405">
    <property type="entry name" value="Actin-crosslinking proteins"/>
    <property type="match status" value="4"/>
</dbReference>
<name>J3SI32_CALMI</name>
<evidence type="ECO:0000256" key="2">
    <source>
        <dbReference type="ARBA" id="ARBA00007415"/>
    </source>
</evidence>
<dbReference type="CDD" id="cd23336">
    <property type="entry name" value="beta-trefoil_FSCN_rpt3"/>
    <property type="match status" value="1"/>
</dbReference>
<sequence length="487" mass="53812">MAYRALLVGLINSAQKYLTAESFNFRVNASSTIMKVKQIWTIEFLKDNSCLVHIRSSLRRYLASDNNGKVTCDQEAPSAYSNFVMITQADGKVSFQSDETKRYLGGAEDNITCFAQAVSESEKWVLHLAIHPNINLFSPGKKRYLRYDAASNVVRCDSELPWGPDCVMTLIFDFKEKKYGIRTSNGNLICCNGKLEPGPSSRSLYVLRVRSGLLCLSDGEGRVLSSREGYVRSLKSDSPSKDELFSPDPSPGQVTIRSLLNAKYISIRSDGDLQANQTEAKESEIFQIIINNTTRKACFQAASKDYLAVGPKNLLVSLAVLTDNCWFSLVYNGPRVGIKTSDGKFVTTKSNGQLAVAPGSSGPAQEFILQLTNRPLLILQSDYGFVGFGPGTSRLDGNRCTHEASKLSCDEDGYYQFKLGESRRYWEMDKDGFVTGTGEFPINFTIQLVGSNVLILKAPNGRYMIAQPSGDFKATGEDAKSATMFLY</sequence>
<dbReference type="GO" id="GO:0005902">
    <property type="term" value="C:microvillus"/>
    <property type="evidence" value="ECO:0007669"/>
    <property type="project" value="TreeGrafter"/>
</dbReference>
<feature type="domain" description="Fascin-like" evidence="7">
    <location>
        <begin position="15"/>
        <end position="125"/>
    </location>
</feature>
<dbReference type="GO" id="GO:0005737">
    <property type="term" value="C:cytoplasm"/>
    <property type="evidence" value="ECO:0007669"/>
    <property type="project" value="TreeGrafter"/>
</dbReference>
<dbReference type="FunFam" id="2.80.10.50:FF:000010">
    <property type="entry name" value="Fascin"/>
    <property type="match status" value="1"/>
</dbReference>
<dbReference type="GO" id="GO:0030426">
    <property type="term" value="C:growth cone"/>
    <property type="evidence" value="ECO:0007669"/>
    <property type="project" value="TreeGrafter"/>
</dbReference>
<keyword evidence="5 6" id="KW-0206">Cytoskeleton</keyword>
<dbReference type="InterPro" id="IPR024703">
    <property type="entry name" value="Fascin_metazoans"/>
</dbReference>
<evidence type="ECO:0000256" key="6">
    <source>
        <dbReference type="PIRNR" id="PIRNR005682"/>
    </source>
</evidence>
<protein>
    <recommendedName>
        <fullName evidence="6">Fascin</fullName>
    </recommendedName>
</protein>
<organism evidence="8">
    <name type="scientific">Callorhinchus milii</name>
    <name type="common">Ghost shark</name>
    <dbReference type="NCBI Taxonomy" id="7868"/>
    <lineage>
        <taxon>Eukaryota</taxon>
        <taxon>Metazoa</taxon>
        <taxon>Chordata</taxon>
        <taxon>Craniata</taxon>
        <taxon>Vertebrata</taxon>
        <taxon>Chondrichthyes</taxon>
        <taxon>Holocephali</taxon>
        <taxon>Chimaeriformes</taxon>
        <taxon>Callorhinchidae</taxon>
        <taxon>Callorhinchus</taxon>
    </lineage>
</organism>
<proteinExistence type="inferred from homology"/>
<evidence type="ECO:0000256" key="5">
    <source>
        <dbReference type="ARBA" id="ARBA00023212"/>
    </source>
</evidence>
<dbReference type="Gene3D" id="2.80.10.50">
    <property type="match status" value="4"/>
</dbReference>
<dbReference type="CDD" id="cd23334">
    <property type="entry name" value="beta-trefoil_FSCN_rpt1"/>
    <property type="match status" value="1"/>
</dbReference>
<dbReference type="AlphaFoldDB" id="J3SI32"/>
<dbReference type="PANTHER" id="PTHR10551:SF39">
    <property type="entry name" value="FASCIN"/>
    <property type="match status" value="1"/>
</dbReference>
<feature type="domain" description="Fascin-like" evidence="7">
    <location>
        <begin position="406"/>
        <end position="486"/>
    </location>
</feature>
<dbReference type="GO" id="GO:0030175">
    <property type="term" value="C:filopodium"/>
    <property type="evidence" value="ECO:0007669"/>
    <property type="project" value="TreeGrafter"/>
</dbReference>
<dbReference type="FunFam" id="2.80.10.50:FF:000015">
    <property type="entry name" value="Fascin"/>
    <property type="match status" value="1"/>
</dbReference>
<dbReference type="EMBL" id="JQ838602">
    <property type="protein sequence ID" value="AFK10204.1"/>
    <property type="molecule type" value="Genomic_DNA"/>
</dbReference>
<evidence type="ECO:0000256" key="1">
    <source>
        <dbReference type="ARBA" id="ARBA00004245"/>
    </source>
</evidence>
<dbReference type="GO" id="GO:0030027">
    <property type="term" value="C:lamellipodium"/>
    <property type="evidence" value="ECO:0007669"/>
    <property type="project" value="TreeGrafter"/>
</dbReference>
<dbReference type="FunFam" id="2.80.10.50:FF:000008">
    <property type="entry name" value="Fascin"/>
    <property type="match status" value="1"/>
</dbReference>
<dbReference type="GO" id="GO:0007163">
    <property type="term" value="P:establishment or maintenance of cell polarity"/>
    <property type="evidence" value="ECO:0007669"/>
    <property type="project" value="TreeGrafter"/>
</dbReference>
<dbReference type="GO" id="GO:0016477">
    <property type="term" value="P:cell migration"/>
    <property type="evidence" value="ECO:0007669"/>
    <property type="project" value="TreeGrafter"/>
</dbReference>
<comment type="similarity">
    <text evidence="2 6">Belongs to the fascin family.</text>
</comment>
<dbReference type="InterPro" id="IPR022768">
    <property type="entry name" value="Fascin-like_dom"/>
</dbReference>
<dbReference type="PIRSF" id="PIRSF005682">
    <property type="entry name" value="Fascin"/>
    <property type="match status" value="1"/>
</dbReference>
<dbReference type="InterPro" id="IPR010431">
    <property type="entry name" value="Fascin"/>
</dbReference>
<dbReference type="GO" id="GO:0051015">
    <property type="term" value="F:actin filament binding"/>
    <property type="evidence" value="ECO:0007669"/>
    <property type="project" value="InterPro"/>
</dbReference>
<dbReference type="Pfam" id="PF06268">
    <property type="entry name" value="Fascin"/>
    <property type="match status" value="2"/>
</dbReference>
<dbReference type="CDD" id="cd23335">
    <property type="entry name" value="beta-trefoil_FSCN_rpt2"/>
    <property type="match status" value="1"/>
</dbReference>
<evidence type="ECO:0000256" key="4">
    <source>
        <dbReference type="ARBA" id="ARBA00023203"/>
    </source>
</evidence>
<dbReference type="GO" id="GO:0031253">
    <property type="term" value="C:cell projection membrane"/>
    <property type="evidence" value="ECO:0007669"/>
    <property type="project" value="TreeGrafter"/>
</dbReference>
<dbReference type="GO" id="GO:0051017">
    <property type="term" value="P:actin filament bundle assembly"/>
    <property type="evidence" value="ECO:0007669"/>
    <property type="project" value="TreeGrafter"/>
</dbReference>
<evidence type="ECO:0000256" key="3">
    <source>
        <dbReference type="ARBA" id="ARBA00022490"/>
    </source>
</evidence>
<dbReference type="InterPro" id="IPR008999">
    <property type="entry name" value="Actin-crosslinking"/>
</dbReference>
<gene>
    <name evidence="8" type="primary">Fscn3</name>
</gene>
<dbReference type="CDD" id="cd23337">
    <property type="entry name" value="beta-trefoil_FSCN_rpt4"/>
    <property type="match status" value="1"/>
</dbReference>
<accession>J3SI32</accession>
<evidence type="ECO:0000259" key="7">
    <source>
        <dbReference type="Pfam" id="PF06268"/>
    </source>
</evidence>
<reference evidence="8" key="1">
    <citation type="journal article" date="2013" name="Mol. Biol. Evol.">
        <title>Basal vertebrates clarify the evolutionary history of ciliopathy-associated genes Tmem138 and Tmem216.</title>
        <authorList>
            <person name="Venkatesh B."/>
            <person name="Ravi V."/>
            <person name="Lee A.P."/>
            <person name="Warren W.C."/>
            <person name="Brenner S."/>
        </authorList>
    </citation>
    <scope>NUCLEOTIDE SEQUENCE</scope>
</reference>
<comment type="subcellular location">
    <subcellularLocation>
        <location evidence="1 6">Cytoplasm</location>
        <location evidence="1 6">Cytoskeleton</location>
    </subcellularLocation>
</comment>
<dbReference type="GO" id="GO:0015629">
    <property type="term" value="C:actin cytoskeleton"/>
    <property type="evidence" value="ECO:0007669"/>
    <property type="project" value="TreeGrafter"/>
</dbReference>
<keyword evidence="3 6" id="KW-0963">Cytoplasm</keyword>
<dbReference type="GO" id="GO:0001726">
    <property type="term" value="C:ruffle"/>
    <property type="evidence" value="ECO:0007669"/>
    <property type="project" value="TreeGrafter"/>
</dbReference>
<keyword evidence="4 6" id="KW-0009">Actin-binding</keyword>
<dbReference type="GO" id="GO:0030674">
    <property type="term" value="F:protein-macromolecule adaptor activity"/>
    <property type="evidence" value="ECO:0007669"/>
    <property type="project" value="InterPro"/>
</dbReference>
<evidence type="ECO:0000313" key="8">
    <source>
        <dbReference type="EMBL" id="AFK10204.1"/>
    </source>
</evidence>